<dbReference type="PANTHER" id="PTHR24413">
    <property type="entry name" value="SPECKLE-TYPE POZ PROTEIN"/>
    <property type="match status" value="1"/>
</dbReference>
<dbReference type="WBParaSite" id="PDA_v2.g22502.t1">
    <property type="protein sequence ID" value="PDA_v2.g22502.t1"/>
    <property type="gene ID" value="PDA_v2.g22502"/>
</dbReference>
<reference evidence="4" key="1">
    <citation type="submission" date="2022-11" db="UniProtKB">
        <authorList>
            <consortium name="WormBaseParasite"/>
        </authorList>
    </citation>
    <scope>IDENTIFICATION</scope>
</reference>
<feature type="compositionally biased region" description="Low complexity" evidence="1">
    <location>
        <begin position="343"/>
        <end position="356"/>
    </location>
</feature>
<proteinExistence type="predicted"/>
<sequence length="356" mass="41916">MAAEEITEIKYPISIQWIFENNFFNECYGGERFKTKRYQLPGFPVTYYLSLNFEPVDDYYPDISVQLNCFCDYDDVKIEANFLLAVKLFCDKKLAKQKIKQTKCNFTNAINKIECYSVKDWQWWNDDGEFVFEISGIFTIKDLPSIPLSIKVPKLNQQIFNDKNGKDFTIIADKKELKVHKSILQQVSTVFARMFELEWKETIEGKIEFKNLSFKLAKIAIDLFYGKKYWRFLAKDEYLQLYQFAEQYDIISLKHAVKNSILLIPQNIIEYLNLVFESKCDELIQHCIDYLIICTQYSLPIKDINSISNDAKILIAERMLFSPLLKKNIKDENKTRVSNHSAENQNDNHSSQNDNE</sequence>
<evidence type="ECO:0000313" key="4">
    <source>
        <dbReference type="WBParaSite" id="PDA_v2.g22502.t1"/>
    </source>
</evidence>
<feature type="region of interest" description="Disordered" evidence="1">
    <location>
        <begin position="334"/>
        <end position="356"/>
    </location>
</feature>
<dbReference type="SUPFAM" id="SSF54695">
    <property type="entry name" value="POZ domain"/>
    <property type="match status" value="1"/>
</dbReference>
<dbReference type="PROSITE" id="PS50097">
    <property type="entry name" value="BTB"/>
    <property type="match status" value="1"/>
</dbReference>
<dbReference type="InterPro" id="IPR000210">
    <property type="entry name" value="BTB/POZ_dom"/>
</dbReference>
<dbReference type="Proteomes" id="UP000887578">
    <property type="component" value="Unplaced"/>
</dbReference>
<dbReference type="SMART" id="SM00225">
    <property type="entry name" value="BTB"/>
    <property type="match status" value="1"/>
</dbReference>
<keyword evidence="3" id="KW-1185">Reference proteome</keyword>
<organism evidence="3 4">
    <name type="scientific">Panagrolaimus davidi</name>
    <dbReference type="NCBI Taxonomy" id="227884"/>
    <lineage>
        <taxon>Eukaryota</taxon>
        <taxon>Metazoa</taxon>
        <taxon>Ecdysozoa</taxon>
        <taxon>Nematoda</taxon>
        <taxon>Chromadorea</taxon>
        <taxon>Rhabditida</taxon>
        <taxon>Tylenchina</taxon>
        <taxon>Panagrolaimomorpha</taxon>
        <taxon>Panagrolaimoidea</taxon>
        <taxon>Panagrolaimidae</taxon>
        <taxon>Panagrolaimus</taxon>
    </lineage>
</organism>
<dbReference type="Gene3D" id="3.30.710.10">
    <property type="entry name" value="Potassium Channel Kv1.1, Chain A"/>
    <property type="match status" value="1"/>
</dbReference>
<accession>A0A914Q119</accession>
<dbReference type="InterPro" id="IPR011333">
    <property type="entry name" value="SKP1/BTB/POZ_sf"/>
</dbReference>
<dbReference type="Pfam" id="PF00651">
    <property type="entry name" value="BTB"/>
    <property type="match status" value="1"/>
</dbReference>
<evidence type="ECO:0000256" key="1">
    <source>
        <dbReference type="SAM" id="MobiDB-lite"/>
    </source>
</evidence>
<dbReference type="AlphaFoldDB" id="A0A914Q119"/>
<feature type="domain" description="BTB" evidence="2">
    <location>
        <begin position="166"/>
        <end position="225"/>
    </location>
</feature>
<evidence type="ECO:0000259" key="2">
    <source>
        <dbReference type="PROSITE" id="PS50097"/>
    </source>
</evidence>
<protein>
    <submittedName>
        <fullName evidence="4">BTB domain-containing protein</fullName>
    </submittedName>
</protein>
<name>A0A914Q119_9BILA</name>
<evidence type="ECO:0000313" key="3">
    <source>
        <dbReference type="Proteomes" id="UP000887578"/>
    </source>
</evidence>
<dbReference type="CDD" id="cd18186">
    <property type="entry name" value="BTB_POZ_ZBTB_KLHL-like"/>
    <property type="match status" value="1"/>
</dbReference>